<dbReference type="PANTHER" id="PTHR44757">
    <property type="entry name" value="DIGUANYLATE CYCLASE DGCP"/>
    <property type="match status" value="1"/>
</dbReference>
<dbReference type="InterPro" id="IPR001633">
    <property type="entry name" value="EAL_dom"/>
</dbReference>
<keyword evidence="1" id="KW-0812">Transmembrane</keyword>
<dbReference type="SUPFAM" id="SSF141868">
    <property type="entry name" value="EAL domain-like"/>
    <property type="match status" value="1"/>
</dbReference>
<organism evidence="4 5">
    <name type="scientific">Hydrococcus rivularis NIES-593</name>
    <dbReference type="NCBI Taxonomy" id="1921803"/>
    <lineage>
        <taxon>Bacteria</taxon>
        <taxon>Bacillati</taxon>
        <taxon>Cyanobacteriota</taxon>
        <taxon>Cyanophyceae</taxon>
        <taxon>Pleurocapsales</taxon>
        <taxon>Hydrococcaceae</taxon>
        <taxon>Hydrococcus</taxon>
    </lineage>
</organism>
<keyword evidence="1" id="KW-1133">Transmembrane helix</keyword>
<dbReference type="SUPFAM" id="SSF55073">
    <property type="entry name" value="Nucleotide cyclase"/>
    <property type="match status" value="1"/>
</dbReference>
<feature type="transmembrane region" description="Helical" evidence="1">
    <location>
        <begin position="30"/>
        <end position="51"/>
    </location>
</feature>
<dbReference type="CDD" id="cd01949">
    <property type="entry name" value="GGDEF"/>
    <property type="match status" value="1"/>
</dbReference>
<dbReference type="PROSITE" id="PS50887">
    <property type="entry name" value="GGDEF"/>
    <property type="match status" value="1"/>
</dbReference>
<dbReference type="InterPro" id="IPR043128">
    <property type="entry name" value="Rev_trsase/Diguanyl_cyclase"/>
</dbReference>
<accession>A0A1U7HB40</accession>
<dbReference type="SMART" id="SM01080">
    <property type="entry name" value="CHASE2"/>
    <property type="match status" value="1"/>
</dbReference>
<dbReference type="FunFam" id="3.20.20.450:FF:000001">
    <property type="entry name" value="Cyclic di-GMP phosphodiesterase yahA"/>
    <property type="match status" value="1"/>
</dbReference>
<dbReference type="InterPro" id="IPR052155">
    <property type="entry name" value="Biofilm_reg_signaling"/>
</dbReference>
<evidence type="ECO:0000259" key="3">
    <source>
        <dbReference type="PROSITE" id="PS50887"/>
    </source>
</evidence>
<name>A0A1U7HB40_9CYAN</name>
<evidence type="ECO:0000313" key="4">
    <source>
        <dbReference type="EMBL" id="OKH20807.1"/>
    </source>
</evidence>
<feature type="transmembrane region" description="Helical" evidence="1">
    <location>
        <begin position="396"/>
        <end position="416"/>
    </location>
</feature>
<comment type="caution">
    <text evidence="4">The sequence shown here is derived from an EMBL/GenBank/DDBJ whole genome shotgun (WGS) entry which is preliminary data.</text>
</comment>
<dbReference type="Pfam" id="PF05226">
    <property type="entry name" value="CHASE2"/>
    <property type="match status" value="1"/>
</dbReference>
<dbReference type="CDD" id="cd01948">
    <property type="entry name" value="EAL"/>
    <property type="match status" value="1"/>
</dbReference>
<dbReference type="Proteomes" id="UP000186868">
    <property type="component" value="Unassembled WGS sequence"/>
</dbReference>
<keyword evidence="5" id="KW-1185">Reference proteome</keyword>
<sequence length="856" mass="96451">MIAKLFRTIHFLLSTAEKSRRNARKLASSSVIPISSALLASLSIAGLVIGIRQAGILQRTELVAFDAMMQLSPPLPPDPRLLVVGITEDDLRSQNRRPLSDRIIARLLSALQKERPKAIGLDIYRDISYPPGHEKLLEELKANNVIVVTKLEDGDGQRISSPPGVSRDRVGFSNFVLDSDNVLRRNLMYAESNQEKFYSFALQLSLNYLKDGHLSFRATPEALQIGKTSLPRLRENSGGYQMPAAEVSGWQILLKYRSAKQAVRQVTLTDVLNNKVDPTWIENKVVLVGTVAPSGKNQFATPYSTGARNNNFMPGVVIHAQMVSQILATVLDNQRQFWFWAQWGEWLWIWLWSLVGGLLGLRLHHPLHLGAAVAISTGGLWVIGYLAFVQSGWIPVVPPAIAAIAASASVLAYQLFYSNSRDALTGLHNRRAFLQQLQQINRQKRYQNATIAILFLDLDRFKRINDGLGREAGDWLLRNTAKRLQKQLDGKGQQLARVGGDEFAIYLSAIDDEHEATQLADRLQKELTHPFQWQGQDIYTTVSIGIAYNRTGSDFDAEELLREADIAMYQAKELGQARHQIFAAGMRAQAETRWQLETEMRRALARREFQLYYQPIVSLKTLKISGFEALIRWQSPQRGFVSPGLFVPVAEESGLIIPIGQWILREACLQMNCWREQFPQHSSLIMSVNLSRRQFSQVDLVEQIETILADVPIDRDCLKLEITESLMMNDFEEGLALLGRLKALGLRLSLDDFGTGYSSLSNLHTFPIDTLKIDRSFVNRLNEERESHKYAQIVRTIVMLGHNLELDVIAEGIETAHQVRALQSLNCEYGQGYFFSKPLSKEAATKLLASDPQWEV</sequence>
<gene>
    <name evidence="4" type="ORF">NIES593_17505</name>
</gene>
<dbReference type="SMART" id="SM00052">
    <property type="entry name" value="EAL"/>
    <property type="match status" value="1"/>
</dbReference>
<feature type="domain" description="EAL" evidence="2">
    <location>
        <begin position="593"/>
        <end position="852"/>
    </location>
</feature>
<feature type="transmembrane region" description="Helical" evidence="1">
    <location>
        <begin position="367"/>
        <end position="389"/>
    </location>
</feature>
<protein>
    <submittedName>
        <fullName evidence="4">Diguanylate cyclase</fullName>
    </submittedName>
</protein>
<dbReference type="NCBIfam" id="TIGR00254">
    <property type="entry name" value="GGDEF"/>
    <property type="match status" value="1"/>
</dbReference>
<dbReference type="PROSITE" id="PS50883">
    <property type="entry name" value="EAL"/>
    <property type="match status" value="1"/>
</dbReference>
<dbReference type="InterPro" id="IPR035919">
    <property type="entry name" value="EAL_sf"/>
</dbReference>
<dbReference type="OrthoDB" id="425396at2"/>
<proteinExistence type="predicted"/>
<evidence type="ECO:0000259" key="2">
    <source>
        <dbReference type="PROSITE" id="PS50883"/>
    </source>
</evidence>
<reference evidence="4 5" key="1">
    <citation type="submission" date="2016-11" db="EMBL/GenBank/DDBJ databases">
        <title>Draft Genome Sequences of Nine Cyanobacterial Strains from Diverse Habitats.</title>
        <authorList>
            <person name="Zhu T."/>
            <person name="Hou S."/>
            <person name="Lu X."/>
            <person name="Hess W.R."/>
        </authorList>
    </citation>
    <scope>NUCLEOTIDE SEQUENCE [LARGE SCALE GENOMIC DNA]</scope>
    <source>
        <strain evidence="4 5">NIES-593</strain>
    </source>
</reference>
<dbReference type="InterPro" id="IPR000160">
    <property type="entry name" value="GGDEF_dom"/>
</dbReference>
<dbReference type="RefSeq" id="WP_073600810.1">
    <property type="nucleotide sequence ID" value="NZ_MRCB01000026.1"/>
</dbReference>
<feature type="domain" description="GGDEF" evidence="3">
    <location>
        <begin position="449"/>
        <end position="584"/>
    </location>
</feature>
<dbReference type="Pfam" id="PF00990">
    <property type="entry name" value="GGDEF"/>
    <property type="match status" value="1"/>
</dbReference>
<dbReference type="InterPro" id="IPR007890">
    <property type="entry name" value="CHASE2"/>
</dbReference>
<dbReference type="Gene3D" id="3.20.20.450">
    <property type="entry name" value="EAL domain"/>
    <property type="match status" value="1"/>
</dbReference>
<evidence type="ECO:0000256" key="1">
    <source>
        <dbReference type="SAM" id="Phobius"/>
    </source>
</evidence>
<dbReference type="EMBL" id="MRCB01000026">
    <property type="protein sequence ID" value="OKH20807.1"/>
    <property type="molecule type" value="Genomic_DNA"/>
</dbReference>
<dbReference type="SMART" id="SM00267">
    <property type="entry name" value="GGDEF"/>
    <property type="match status" value="1"/>
</dbReference>
<dbReference type="Pfam" id="PF00563">
    <property type="entry name" value="EAL"/>
    <property type="match status" value="1"/>
</dbReference>
<keyword evidence="1" id="KW-0472">Membrane</keyword>
<dbReference type="InterPro" id="IPR029787">
    <property type="entry name" value="Nucleotide_cyclase"/>
</dbReference>
<dbReference type="Gene3D" id="3.30.70.270">
    <property type="match status" value="1"/>
</dbReference>
<evidence type="ECO:0000313" key="5">
    <source>
        <dbReference type="Proteomes" id="UP000186868"/>
    </source>
</evidence>
<dbReference type="AlphaFoldDB" id="A0A1U7HB40"/>
<dbReference type="STRING" id="1921803.NIES593_17505"/>
<dbReference type="PANTHER" id="PTHR44757:SF2">
    <property type="entry name" value="BIOFILM ARCHITECTURE MAINTENANCE PROTEIN MBAA"/>
    <property type="match status" value="1"/>
</dbReference>